<sequence>MSSGSSVLKRPNAHRDKKFGGEASTHPGPPPARDIERDKLGDQVPVVPHWHNRSCGSGQAREAVPPVPLPSDKILLLPEANAK</sequence>
<accession>A0A4V1C5C7</accession>
<dbReference type="EMBL" id="CP034205">
    <property type="protein sequence ID" value="QBZ55925.1"/>
    <property type="molecule type" value="Genomic_DNA"/>
</dbReference>
<evidence type="ECO:0000313" key="3">
    <source>
        <dbReference type="Proteomes" id="UP000294847"/>
    </source>
</evidence>
<protein>
    <submittedName>
        <fullName evidence="2">Uncharacterized protein</fullName>
    </submittedName>
</protein>
<dbReference type="AlphaFoldDB" id="A0A4V1C5C7"/>
<evidence type="ECO:0000313" key="2">
    <source>
        <dbReference type="EMBL" id="QBZ55925.1"/>
    </source>
</evidence>
<proteinExistence type="predicted"/>
<feature type="region of interest" description="Disordered" evidence="1">
    <location>
        <begin position="1"/>
        <end position="83"/>
    </location>
</feature>
<reference evidence="2 3" key="1">
    <citation type="journal article" date="2019" name="Mol. Biol. Evol.">
        <title>Blast fungal genomes show frequent chromosomal changes, gene gains and losses, and effector gene turnover.</title>
        <authorList>
            <person name="Gomez Luciano L.B."/>
            <person name="Jason Tsai I."/>
            <person name="Chuma I."/>
            <person name="Tosa Y."/>
            <person name="Chen Y.H."/>
            <person name="Li J.Y."/>
            <person name="Li M.Y."/>
            <person name="Jade Lu M.Y."/>
            <person name="Nakayashiki H."/>
            <person name="Li W.H."/>
        </authorList>
    </citation>
    <scope>NUCLEOTIDE SEQUENCE [LARGE SCALE GENOMIC DNA]</scope>
    <source>
        <strain evidence="2">MZ5-1-6</strain>
    </source>
</reference>
<evidence type="ECO:0000256" key="1">
    <source>
        <dbReference type="SAM" id="MobiDB-lite"/>
    </source>
</evidence>
<organism evidence="2 3">
    <name type="scientific">Pyricularia oryzae</name>
    <name type="common">Rice blast fungus</name>
    <name type="synonym">Magnaporthe oryzae</name>
    <dbReference type="NCBI Taxonomy" id="318829"/>
    <lineage>
        <taxon>Eukaryota</taxon>
        <taxon>Fungi</taxon>
        <taxon>Dikarya</taxon>
        <taxon>Ascomycota</taxon>
        <taxon>Pezizomycotina</taxon>
        <taxon>Sordariomycetes</taxon>
        <taxon>Sordariomycetidae</taxon>
        <taxon>Magnaporthales</taxon>
        <taxon>Pyriculariaceae</taxon>
        <taxon>Pyricularia</taxon>
    </lineage>
</organism>
<name>A0A4V1C5C7_PYROR</name>
<dbReference type="Proteomes" id="UP000294847">
    <property type="component" value="Chromosome 2"/>
</dbReference>
<gene>
    <name evidence="2" type="ORF">PoMZ_00831</name>
</gene>